<dbReference type="Gene3D" id="3.90.79.10">
    <property type="entry name" value="Nucleoside Triphosphate Pyrophosphohydrolase"/>
    <property type="match status" value="1"/>
</dbReference>
<evidence type="ECO:0000313" key="3">
    <source>
        <dbReference type="EMBL" id="HCL03991.1"/>
    </source>
</evidence>
<dbReference type="PROSITE" id="PS00893">
    <property type="entry name" value="NUDIX_BOX"/>
    <property type="match status" value="1"/>
</dbReference>
<dbReference type="PROSITE" id="PS51462">
    <property type="entry name" value="NUDIX"/>
    <property type="match status" value="1"/>
</dbReference>
<sequence length="393" mass="44707">MQGYNCIMVFHQNGNLLFCKRRKDPYLGLYNLVGGKIELGEDGFDAAYRELYEETGISHNIITLHHMMDFTYYNQDCYVEVYVGHLQGEVVLQEEDHPLEWLDMKNDFFDSSRFAGEGNIGHMVEQVKLYGVGKSRIPEIKDSGRKINLKSICIGVDGCKGGWITAIISHGKLLLEKYTNLEDIVLNYGTFDEFLIDMVIGLPSTSEQIRPDAEARRMIKERSSTIFPVPCRQAVYAENVANAYDENVRILGKKFTPLTVGIIPKMREVDSYLQENSQYKNLIKESHPEVCFSRLNGSTVLSKKADIDGVEERIRILSKFIEEISFEKIKLCAKEFKCNMDDIIDAICLAVSANLVNEGEYTVIPESPMTDETGLLMQMVVPRKMDHIDCFGN</sequence>
<dbReference type="Proteomes" id="UP000262969">
    <property type="component" value="Unassembled WGS sequence"/>
</dbReference>
<comment type="caution">
    <text evidence="3">The sequence shown here is derived from an EMBL/GenBank/DDBJ whole genome shotgun (WGS) entry which is preliminary data.</text>
</comment>
<keyword evidence="1" id="KW-0378">Hydrolase</keyword>
<dbReference type="EMBL" id="DPVV01000541">
    <property type="protein sequence ID" value="HCL03991.1"/>
    <property type="molecule type" value="Genomic_DNA"/>
</dbReference>
<dbReference type="AlphaFoldDB" id="A0A3D2XA56"/>
<dbReference type="InterPro" id="IPR007362">
    <property type="entry name" value="DUF429"/>
</dbReference>
<dbReference type="Pfam" id="PF00293">
    <property type="entry name" value="NUDIX"/>
    <property type="match status" value="1"/>
</dbReference>
<dbReference type="InterPro" id="IPR000086">
    <property type="entry name" value="NUDIX_hydrolase_dom"/>
</dbReference>
<evidence type="ECO:0000313" key="4">
    <source>
        <dbReference type="Proteomes" id="UP000262969"/>
    </source>
</evidence>
<dbReference type="Pfam" id="PF04250">
    <property type="entry name" value="DUF429"/>
    <property type="match status" value="1"/>
</dbReference>
<proteinExistence type="predicted"/>
<dbReference type="PANTHER" id="PTHR43222">
    <property type="entry name" value="NUDIX HYDROLASE 23"/>
    <property type="match status" value="1"/>
</dbReference>
<dbReference type="PANTHER" id="PTHR43222:SF2">
    <property type="entry name" value="NUDIX HYDROLASE 23, CHLOROPLASTIC"/>
    <property type="match status" value="1"/>
</dbReference>
<dbReference type="InterPro" id="IPR020084">
    <property type="entry name" value="NUDIX_hydrolase_CS"/>
</dbReference>
<dbReference type="SUPFAM" id="SSF55811">
    <property type="entry name" value="Nudix"/>
    <property type="match status" value="1"/>
</dbReference>
<evidence type="ECO:0000256" key="1">
    <source>
        <dbReference type="ARBA" id="ARBA00022801"/>
    </source>
</evidence>
<dbReference type="CDD" id="cd02883">
    <property type="entry name" value="NUDIX_Hydrolase"/>
    <property type="match status" value="1"/>
</dbReference>
<reference evidence="3 4" key="1">
    <citation type="journal article" date="2018" name="Nat. Biotechnol.">
        <title>A standardized bacterial taxonomy based on genome phylogeny substantially revises the tree of life.</title>
        <authorList>
            <person name="Parks D.H."/>
            <person name="Chuvochina M."/>
            <person name="Waite D.W."/>
            <person name="Rinke C."/>
            <person name="Skarshewski A."/>
            <person name="Chaumeil P.A."/>
            <person name="Hugenholtz P."/>
        </authorList>
    </citation>
    <scope>NUCLEOTIDE SEQUENCE [LARGE SCALE GENOMIC DNA]</scope>
    <source>
        <strain evidence="3">UBA11728</strain>
    </source>
</reference>
<gene>
    <name evidence="3" type="ORF">DHW61_16555</name>
</gene>
<dbReference type="GO" id="GO:0016787">
    <property type="term" value="F:hydrolase activity"/>
    <property type="evidence" value="ECO:0007669"/>
    <property type="project" value="UniProtKB-KW"/>
</dbReference>
<protein>
    <recommendedName>
        <fullName evidence="2">Nudix hydrolase domain-containing protein</fullName>
    </recommendedName>
</protein>
<name>A0A3D2XA56_9FIRM</name>
<feature type="domain" description="Nudix hydrolase" evidence="2">
    <location>
        <begin position="1"/>
        <end position="129"/>
    </location>
</feature>
<evidence type="ECO:0000259" key="2">
    <source>
        <dbReference type="PROSITE" id="PS51462"/>
    </source>
</evidence>
<dbReference type="InterPro" id="IPR015797">
    <property type="entry name" value="NUDIX_hydrolase-like_dom_sf"/>
</dbReference>
<organism evidence="3 4">
    <name type="scientific">Lachnoclostridium phytofermentans</name>
    <dbReference type="NCBI Taxonomy" id="66219"/>
    <lineage>
        <taxon>Bacteria</taxon>
        <taxon>Bacillati</taxon>
        <taxon>Bacillota</taxon>
        <taxon>Clostridia</taxon>
        <taxon>Lachnospirales</taxon>
        <taxon>Lachnospiraceae</taxon>
    </lineage>
</organism>
<accession>A0A3D2XA56</accession>